<protein>
    <submittedName>
        <fullName evidence="2">Uncharacterized protein</fullName>
    </submittedName>
</protein>
<sequence>GEGLGGGVGAPDGAGLRRRQLLPAPPPRPRRRPGRPAPPAAADRGGAPLDARRRAARGPRRRERLDRLYLPARPVHRRDARRRAGAGSDPVRRPLRLLRLPPQLGGGPGGDRSGHLGARIPDRRLRSARYPPRALPAPQPPLGHRRREPPPNPPRPRRPRHHRAGRSEPHRGRHAGRAKHRPPAPALSRTRTLSRCQQARPRAGRHARADGRLPAPPSPAPSPFRKVPV</sequence>
<feature type="region of interest" description="Disordered" evidence="1">
    <location>
        <begin position="1"/>
        <end position="229"/>
    </location>
</feature>
<feature type="compositionally biased region" description="Basic residues" evidence="1">
    <location>
        <begin position="74"/>
        <end position="84"/>
    </location>
</feature>
<feature type="compositionally biased region" description="Low complexity" evidence="1">
    <location>
        <begin position="40"/>
        <end position="49"/>
    </location>
</feature>
<feature type="non-terminal residue" evidence="2">
    <location>
        <position position="229"/>
    </location>
</feature>
<proteinExistence type="predicted"/>
<evidence type="ECO:0000313" key="2">
    <source>
        <dbReference type="EMBL" id="CAA9550827.1"/>
    </source>
</evidence>
<organism evidence="2">
    <name type="scientific">uncultured Thermomicrobiales bacterium</name>
    <dbReference type="NCBI Taxonomy" id="1645740"/>
    <lineage>
        <taxon>Bacteria</taxon>
        <taxon>Pseudomonadati</taxon>
        <taxon>Thermomicrobiota</taxon>
        <taxon>Thermomicrobia</taxon>
        <taxon>Thermomicrobiales</taxon>
        <taxon>environmental samples</taxon>
    </lineage>
</organism>
<dbReference type="AlphaFoldDB" id="A0A6J4UHJ3"/>
<gene>
    <name evidence="2" type="ORF">AVDCRST_MAG88-758</name>
</gene>
<feature type="compositionally biased region" description="Gly residues" evidence="1">
    <location>
        <begin position="1"/>
        <end position="12"/>
    </location>
</feature>
<feature type="compositionally biased region" description="Basic residues" evidence="1">
    <location>
        <begin position="171"/>
        <end position="182"/>
    </location>
</feature>
<name>A0A6J4UHJ3_9BACT</name>
<reference evidence="2" key="1">
    <citation type="submission" date="2020-02" db="EMBL/GenBank/DDBJ databases">
        <authorList>
            <person name="Meier V. D."/>
        </authorList>
    </citation>
    <scope>NUCLEOTIDE SEQUENCE</scope>
    <source>
        <strain evidence="2">AVDCRST_MAG88</strain>
    </source>
</reference>
<evidence type="ECO:0000256" key="1">
    <source>
        <dbReference type="SAM" id="MobiDB-lite"/>
    </source>
</evidence>
<feature type="non-terminal residue" evidence="2">
    <location>
        <position position="1"/>
    </location>
</feature>
<feature type="compositionally biased region" description="Basic residues" evidence="1">
    <location>
        <begin position="155"/>
        <end position="164"/>
    </location>
</feature>
<dbReference type="EMBL" id="CADCWM010000271">
    <property type="protein sequence ID" value="CAA9550827.1"/>
    <property type="molecule type" value="Genomic_DNA"/>
</dbReference>
<accession>A0A6J4UHJ3</accession>